<dbReference type="AlphaFoldDB" id="A0A5A7NVV2"/>
<protein>
    <recommendedName>
        <fullName evidence="2 5">Proline dehydrogenase</fullName>
        <ecNumber evidence="2 5">1.5.5.2</ecNumber>
    </recommendedName>
</protein>
<evidence type="ECO:0000256" key="2">
    <source>
        <dbReference type="ARBA" id="ARBA00012695"/>
    </source>
</evidence>
<comment type="caution">
    <text evidence="8">The sequence shown here is derived from an EMBL/GenBank/DDBJ whole genome shotgun (WGS) entry which is preliminary data.</text>
</comment>
<dbReference type="EC" id="1.5.5.2" evidence="2 5"/>
<dbReference type="PANTHER" id="PTHR13914:SF0">
    <property type="entry name" value="PROLINE DEHYDROGENASE 1, MITOCHONDRIAL"/>
    <property type="match status" value="1"/>
</dbReference>
<evidence type="ECO:0000259" key="7">
    <source>
        <dbReference type="Pfam" id="PF01619"/>
    </source>
</evidence>
<evidence type="ECO:0000256" key="6">
    <source>
        <dbReference type="SAM" id="MobiDB-lite"/>
    </source>
</evidence>
<dbReference type="GO" id="GO:0004657">
    <property type="term" value="F:proline dehydrogenase activity"/>
    <property type="evidence" value="ECO:0007669"/>
    <property type="project" value="UniProtKB-EC"/>
</dbReference>
<evidence type="ECO:0000256" key="4">
    <source>
        <dbReference type="ARBA" id="ARBA00023062"/>
    </source>
</evidence>
<dbReference type="GO" id="GO:0071949">
    <property type="term" value="F:FAD binding"/>
    <property type="evidence" value="ECO:0007669"/>
    <property type="project" value="TreeGrafter"/>
</dbReference>
<dbReference type="GO" id="GO:0010133">
    <property type="term" value="P:L-proline catabolic process to L-glutamate"/>
    <property type="evidence" value="ECO:0007669"/>
    <property type="project" value="TreeGrafter"/>
</dbReference>
<dbReference type="InterPro" id="IPR002872">
    <property type="entry name" value="Proline_DH_dom"/>
</dbReference>
<comment type="similarity">
    <text evidence="1 5">Belongs to the proline oxidase family.</text>
</comment>
<comment type="catalytic activity">
    <reaction evidence="5">
        <text>L-proline + a quinone = (S)-1-pyrroline-5-carboxylate + a quinol + H(+)</text>
        <dbReference type="Rhea" id="RHEA:23784"/>
        <dbReference type="ChEBI" id="CHEBI:15378"/>
        <dbReference type="ChEBI" id="CHEBI:17388"/>
        <dbReference type="ChEBI" id="CHEBI:24646"/>
        <dbReference type="ChEBI" id="CHEBI:60039"/>
        <dbReference type="ChEBI" id="CHEBI:132124"/>
        <dbReference type="EC" id="1.5.5.2"/>
    </reaction>
</comment>
<dbReference type="GO" id="GO:0005739">
    <property type="term" value="C:mitochondrion"/>
    <property type="evidence" value="ECO:0007669"/>
    <property type="project" value="TreeGrafter"/>
</dbReference>
<dbReference type="Gene3D" id="3.20.20.220">
    <property type="match status" value="3"/>
</dbReference>
<evidence type="ECO:0000256" key="3">
    <source>
        <dbReference type="ARBA" id="ARBA00023002"/>
    </source>
</evidence>
<dbReference type="InterPro" id="IPR015659">
    <property type="entry name" value="Proline_oxidase"/>
</dbReference>
<evidence type="ECO:0000313" key="9">
    <source>
        <dbReference type="Proteomes" id="UP000325081"/>
    </source>
</evidence>
<feature type="domain" description="Proline dehydrogenase" evidence="7">
    <location>
        <begin position="446"/>
        <end position="778"/>
    </location>
</feature>
<reference evidence="9" key="1">
    <citation type="journal article" date="2019" name="Curr. Biol.">
        <title>Genome Sequence of Striga asiatica Provides Insight into the Evolution of Plant Parasitism.</title>
        <authorList>
            <person name="Yoshida S."/>
            <person name="Kim S."/>
            <person name="Wafula E.K."/>
            <person name="Tanskanen J."/>
            <person name="Kim Y.M."/>
            <person name="Honaas L."/>
            <person name="Yang Z."/>
            <person name="Spallek T."/>
            <person name="Conn C.E."/>
            <person name="Ichihashi Y."/>
            <person name="Cheong K."/>
            <person name="Cui S."/>
            <person name="Der J.P."/>
            <person name="Gundlach H."/>
            <person name="Jiao Y."/>
            <person name="Hori C."/>
            <person name="Ishida J.K."/>
            <person name="Kasahara H."/>
            <person name="Kiba T."/>
            <person name="Kim M.S."/>
            <person name="Koo N."/>
            <person name="Laohavisit A."/>
            <person name="Lee Y.H."/>
            <person name="Lumba S."/>
            <person name="McCourt P."/>
            <person name="Mortimer J.C."/>
            <person name="Mutuku J.M."/>
            <person name="Nomura T."/>
            <person name="Sasaki-Sekimoto Y."/>
            <person name="Seto Y."/>
            <person name="Wang Y."/>
            <person name="Wakatake T."/>
            <person name="Sakakibara H."/>
            <person name="Demura T."/>
            <person name="Yamaguchi S."/>
            <person name="Yoneyama K."/>
            <person name="Manabe R.I."/>
            <person name="Nelson D.C."/>
            <person name="Schulman A.H."/>
            <person name="Timko M.P."/>
            <person name="dePamphilis C.W."/>
            <person name="Choi D."/>
            <person name="Shirasu K."/>
        </authorList>
    </citation>
    <scope>NUCLEOTIDE SEQUENCE [LARGE SCALE GENOMIC DNA]</scope>
    <source>
        <strain evidence="9">cv. UVA1</strain>
    </source>
</reference>
<evidence type="ECO:0000256" key="5">
    <source>
        <dbReference type="RuleBase" id="RU364054"/>
    </source>
</evidence>
<feature type="region of interest" description="Disordered" evidence="6">
    <location>
        <begin position="333"/>
        <end position="365"/>
    </location>
</feature>
<feature type="domain" description="Proline dehydrogenase" evidence="7">
    <location>
        <begin position="211"/>
        <end position="276"/>
    </location>
</feature>
<organism evidence="8 9">
    <name type="scientific">Striga asiatica</name>
    <name type="common">Asiatic witchweed</name>
    <name type="synonym">Buchnera asiatica</name>
    <dbReference type="NCBI Taxonomy" id="4170"/>
    <lineage>
        <taxon>Eukaryota</taxon>
        <taxon>Viridiplantae</taxon>
        <taxon>Streptophyta</taxon>
        <taxon>Embryophyta</taxon>
        <taxon>Tracheophyta</taxon>
        <taxon>Spermatophyta</taxon>
        <taxon>Magnoliopsida</taxon>
        <taxon>eudicotyledons</taxon>
        <taxon>Gunneridae</taxon>
        <taxon>Pentapetalae</taxon>
        <taxon>asterids</taxon>
        <taxon>lamiids</taxon>
        <taxon>Lamiales</taxon>
        <taxon>Orobanchaceae</taxon>
        <taxon>Buchnereae</taxon>
        <taxon>Striga</taxon>
    </lineage>
</organism>
<dbReference type="Pfam" id="PF01619">
    <property type="entry name" value="Pro_dh"/>
    <property type="match status" value="2"/>
</dbReference>
<accession>A0A5A7NVV2</accession>
<evidence type="ECO:0000313" key="8">
    <source>
        <dbReference type="EMBL" id="GER24653.1"/>
    </source>
</evidence>
<comment type="cofactor">
    <cofactor evidence="5">
        <name>FAD</name>
        <dbReference type="ChEBI" id="CHEBI:57692"/>
    </cofactor>
</comment>
<dbReference type="SUPFAM" id="SSF51730">
    <property type="entry name" value="FAD-linked oxidoreductase"/>
    <property type="match status" value="3"/>
</dbReference>
<dbReference type="PANTHER" id="PTHR13914">
    <property type="entry name" value="PROLINE OXIDASE"/>
    <property type="match status" value="1"/>
</dbReference>
<keyword evidence="5" id="KW-0274">FAD</keyword>
<gene>
    <name evidence="8" type="ORF">STAS_00194</name>
</gene>
<dbReference type="EMBL" id="BKCP01000001">
    <property type="protein sequence ID" value="GER24653.1"/>
    <property type="molecule type" value="Genomic_DNA"/>
</dbReference>
<dbReference type="InterPro" id="IPR029041">
    <property type="entry name" value="FAD-linked_oxidoreductase-like"/>
</dbReference>
<comment type="function">
    <text evidence="5">Converts proline to delta-1-pyrroline-5-carboxylate.</text>
</comment>
<proteinExistence type="inferred from homology"/>
<dbReference type="Proteomes" id="UP000325081">
    <property type="component" value="Unassembled WGS sequence"/>
</dbReference>
<keyword evidence="4 5" id="KW-0642">Proline metabolism</keyword>
<keyword evidence="3 5" id="KW-0560">Oxidoreductase</keyword>
<sequence>MAGRTIHRPKHLLRSLPLLSRRPNSTASPFFTPAGHQLNVAETAPYPKPTKPAPAAGTPVNLDDAKELFSSVSTGKLIKSIVTLQAASMKGVVELGSTVVNSRLMKSPISRKMLLESIEHTFYDHFCGGKDLGEADRIVKRLWDSGLMAMLDYGLEHATDNGACDRNLDEFVQTIESAKHLGASPQCLFLASHGLHKTLHRLWKNPPQSQCKMAAAKAVDLGIKRENNNLQFAQLYGMAEALSFGFKVSKYLPFGPVEQVIPYLLRRAEENKGLLSTSSLDRQLMRTHKQHTVLPPKVSQSRRFNPVMAGRTIHRPKHLLRSLPLLSRRPNSTASPFFTPAGHQLNLAETTPDPKPTKPAPAAGTPVNLDDAKELFSSVSTGKLIKSIVTLQAASMKGVVELGSTVVNSRLMKSPISRKMLLESIEHTFYDHFCGGKDLGEADRIVKRLWDSGLMAMLDYGLEHATDNGACDRNLDEFVQTIESAKHLGASPVSFVVIKITAICPPRLLNRISDFLRWAHKDKSLQLPWKLETLPIFAESSPLYHTLKKPDPLTLDEEHDLELAYGRLMKICKHSWEGKVPVVIDAEDTSIQPAIDYFTYSAAIKYRSDENPLIFNTIQAYLRDARDRMVMAKRAADSMGVPVGFKLVRGAYMTSERRLASMLGVRSPIHDTIEDTHACFDECAAFMLEEIARGSGSVVLATHNLESGKMAAAKAVDLGIKRENNNLQFAQLYGMAEALSFGLKNAGFKVSKYLPFGPVEQVIPYLLRRAEENKGLLSTSSLDRQLMRKEILRRIKS</sequence>
<evidence type="ECO:0000256" key="1">
    <source>
        <dbReference type="ARBA" id="ARBA00005869"/>
    </source>
</evidence>
<dbReference type="OrthoDB" id="5464at2759"/>
<keyword evidence="5" id="KW-0285">Flavoprotein</keyword>
<name>A0A5A7NVV2_STRAF</name>
<keyword evidence="9" id="KW-1185">Reference proteome</keyword>